<feature type="binding site" evidence="6">
    <location>
        <position position="218"/>
    </location>
    <ligand>
        <name>S-adenosyl-L-methionine</name>
        <dbReference type="ChEBI" id="CHEBI:59789"/>
    </ligand>
</feature>
<evidence type="ECO:0000256" key="3">
    <source>
        <dbReference type="ARBA" id="ARBA00022603"/>
    </source>
</evidence>
<dbReference type="PANTHER" id="PTHR46429">
    <property type="entry name" value="23S RRNA (GUANOSINE-2'-O-)-METHYLTRANSFERASE RLMB"/>
    <property type="match status" value="1"/>
</dbReference>
<dbReference type="GO" id="GO:0070039">
    <property type="term" value="F:rRNA (guanosine-2'-O-)-methyltransferase activity"/>
    <property type="evidence" value="ECO:0007669"/>
    <property type="project" value="UniProtKB-UniRule"/>
</dbReference>
<dbReference type="InterPro" id="IPR013123">
    <property type="entry name" value="SpoU_subst-bd"/>
</dbReference>
<dbReference type="SUPFAM" id="SSF75217">
    <property type="entry name" value="alpha/beta knot"/>
    <property type="match status" value="1"/>
</dbReference>
<feature type="binding site" evidence="6">
    <location>
        <position position="227"/>
    </location>
    <ligand>
        <name>S-adenosyl-L-methionine</name>
        <dbReference type="ChEBI" id="CHEBI:59789"/>
    </ligand>
</feature>
<dbReference type="Pfam" id="PF08032">
    <property type="entry name" value="SpoU_sub_bind"/>
    <property type="match status" value="1"/>
</dbReference>
<comment type="catalytic activity">
    <reaction evidence="6">
        <text>guanosine(2251) in 23S rRNA + S-adenosyl-L-methionine = 2'-O-methylguanosine(2251) in 23S rRNA + S-adenosyl-L-homocysteine + H(+)</text>
        <dbReference type="Rhea" id="RHEA:24140"/>
        <dbReference type="Rhea" id="RHEA-COMP:10239"/>
        <dbReference type="Rhea" id="RHEA-COMP:10241"/>
        <dbReference type="ChEBI" id="CHEBI:15378"/>
        <dbReference type="ChEBI" id="CHEBI:57856"/>
        <dbReference type="ChEBI" id="CHEBI:59789"/>
        <dbReference type="ChEBI" id="CHEBI:74269"/>
        <dbReference type="ChEBI" id="CHEBI:74445"/>
        <dbReference type="EC" id="2.1.1.185"/>
    </reaction>
</comment>
<accession>A0A975MSB7</accession>
<evidence type="ECO:0000256" key="5">
    <source>
        <dbReference type="ARBA" id="ARBA00022691"/>
    </source>
</evidence>
<keyword evidence="5 6" id="KW-0949">S-adenosyl-L-methionine</keyword>
<feature type="domain" description="RNA 2-O ribose methyltransferase substrate binding" evidence="7">
    <location>
        <begin position="5"/>
        <end position="81"/>
    </location>
</feature>
<dbReference type="PANTHER" id="PTHR46429:SF1">
    <property type="entry name" value="23S RRNA (GUANOSINE-2'-O-)-METHYLTRANSFERASE RLMB"/>
    <property type="match status" value="1"/>
</dbReference>
<dbReference type="SMART" id="SM00967">
    <property type="entry name" value="SpoU_sub_bind"/>
    <property type="match status" value="1"/>
</dbReference>
<dbReference type="InterPro" id="IPR029028">
    <property type="entry name" value="Alpha/beta_knot_MTases"/>
</dbReference>
<dbReference type="Pfam" id="PF00588">
    <property type="entry name" value="SpoU_methylase"/>
    <property type="match status" value="1"/>
</dbReference>
<dbReference type="Gene3D" id="3.30.1330.30">
    <property type="match status" value="1"/>
</dbReference>
<dbReference type="EMBL" id="CP073754">
    <property type="protein sequence ID" value="QWF72594.1"/>
    <property type="molecule type" value="Genomic_DNA"/>
</dbReference>
<evidence type="ECO:0000259" key="7">
    <source>
        <dbReference type="SMART" id="SM00967"/>
    </source>
</evidence>
<evidence type="ECO:0000256" key="4">
    <source>
        <dbReference type="ARBA" id="ARBA00022679"/>
    </source>
</evidence>
<name>A0A975MSB7_9GAMM</name>
<evidence type="ECO:0000256" key="1">
    <source>
        <dbReference type="ARBA" id="ARBA00022490"/>
    </source>
</evidence>
<evidence type="ECO:0000256" key="6">
    <source>
        <dbReference type="HAMAP-Rule" id="MF_01887"/>
    </source>
</evidence>
<dbReference type="EC" id="2.1.1.185" evidence="6"/>
<comment type="function">
    <text evidence="6">Specifically methylates the ribose of guanosine 2251 in 23S rRNA.</text>
</comment>
<keyword evidence="9" id="KW-1185">Reference proteome</keyword>
<dbReference type="InterPro" id="IPR004441">
    <property type="entry name" value="rRNA_MeTrfase_TrmH"/>
</dbReference>
<dbReference type="InterPro" id="IPR029026">
    <property type="entry name" value="tRNA_m1G_MTases_N"/>
</dbReference>
<dbReference type="InterPro" id="IPR029064">
    <property type="entry name" value="Ribosomal_eL30-like_sf"/>
</dbReference>
<protein>
    <recommendedName>
        <fullName evidence="6">23S rRNA (guanosine-2'-O-)-methyltransferase RlmB</fullName>
        <ecNumber evidence="6">2.1.1.185</ecNumber>
    </recommendedName>
    <alternativeName>
        <fullName evidence="6">23S rRNA (guanosine2251 2'-O)-methyltransferase</fullName>
    </alternativeName>
    <alternativeName>
        <fullName evidence="6">23S rRNA Gm2251 2'-O-methyltransferase</fullName>
    </alternativeName>
</protein>
<dbReference type="FunFam" id="3.40.1280.10:FF:000008">
    <property type="entry name" value="Group 3 RNA methyltransferase TrmH"/>
    <property type="match status" value="1"/>
</dbReference>
<proteinExistence type="inferred from homology"/>
<dbReference type="CDD" id="cd18103">
    <property type="entry name" value="SpoU-like_RlmB"/>
    <property type="match status" value="1"/>
</dbReference>
<dbReference type="RefSeq" id="WP_215585188.1">
    <property type="nucleotide sequence ID" value="NZ_CP073754.1"/>
</dbReference>
<keyword evidence="3 6" id="KW-0489">Methyltransferase</keyword>
<dbReference type="NCBIfam" id="TIGR00186">
    <property type="entry name" value="rRNA_methyl_3"/>
    <property type="match status" value="1"/>
</dbReference>
<dbReference type="KEGG" id="mpad:KEF85_14905"/>
<dbReference type="SUPFAM" id="SSF55315">
    <property type="entry name" value="L30e-like"/>
    <property type="match status" value="1"/>
</dbReference>
<dbReference type="GO" id="GO:0005829">
    <property type="term" value="C:cytosol"/>
    <property type="evidence" value="ECO:0007669"/>
    <property type="project" value="TreeGrafter"/>
</dbReference>
<gene>
    <name evidence="6 8" type="primary">rlmB</name>
    <name evidence="8" type="ORF">KEF85_14905</name>
</gene>
<dbReference type="AlphaFoldDB" id="A0A975MSB7"/>
<keyword evidence="4 6" id="KW-0808">Transferase</keyword>
<dbReference type="HAMAP" id="MF_01887">
    <property type="entry name" value="23SrRNA_methyltr_B"/>
    <property type="match status" value="1"/>
</dbReference>
<comment type="similarity">
    <text evidence="6">Belongs to the class IV-like SAM-binding methyltransferase superfamily. RNA methyltransferase TrmH family. RlmB subfamily.</text>
</comment>
<dbReference type="InterPro" id="IPR024915">
    <property type="entry name" value="23S_rRNA_MeTrfase_RlmB"/>
</dbReference>
<sequence length="252" mass="27596">MMTTQLFGIHAVQAALEYSPQKIQRVLVDENRLDARLKQVLDELAALGLKPEKADRKKLDRLADGKNHQGIVISVELPAMRSEDQLKQDVAALTATPFYLVLDQVQDPHNLGACLRTADAVGAHGVIITKDNSASITPTVCKVASGAAETVPVYQVTNLARVLRWLKEQNIWIIGAAGEAEQTLYQLKLDMPIAIVMGTEGTGMRHLTRQHCDFLVKIPMVGQVESLNVSVAAGILLYETFRQKQLAAKPVV</sequence>
<comment type="subcellular location">
    <subcellularLocation>
        <location evidence="6">Cytoplasm</location>
    </subcellularLocation>
</comment>
<evidence type="ECO:0000313" key="8">
    <source>
        <dbReference type="EMBL" id="QWF72594.1"/>
    </source>
</evidence>
<organism evidence="8 9">
    <name type="scientific">Methylomonas paludis</name>
    <dbReference type="NCBI Taxonomy" id="1173101"/>
    <lineage>
        <taxon>Bacteria</taxon>
        <taxon>Pseudomonadati</taxon>
        <taxon>Pseudomonadota</taxon>
        <taxon>Gammaproteobacteria</taxon>
        <taxon>Methylococcales</taxon>
        <taxon>Methylococcaceae</taxon>
        <taxon>Methylomonas</taxon>
    </lineage>
</organism>
<dbReference type="InterPro" id="IPR001537">
    <property type="entry name" value="SpoU_MeTrfase"/>
</dbReference>
<reference evidence="8" key="1">
    <citation type="submission" date="2021-04" db="EMBL/GenBank/DDBJ databases">
        <title>Draft genome sequence data of methanotrophic Methylovulum sp. strain S1L and Methylomonas sp. strain S2AM isolated from boreal lake water columns.</title>
        <authorList>
            <person name="Rissanen A.J."/>
            <person name="Mangayil R."/>
            <person name="Svenning M.M."/>
            <person name="Khanongnuch R."/>
        </authorList>
    </citation>
    <scope>NUCLEOTIDE SEQUENCE</scope>
    <source>
        <strain evidence="8">S2AM</strain>
    </source>
</reference>
<evidence type="ECO:0000256" key="2">
    <source>
        <dbReference type="ARBA" id="ARBA00022552"/>
    </source>
</evidence>
<evidence type="ECO:0000313" key="9">
    <source>
        <dbReference type="Proteomes" id="UP000676649"/>
    </source>
</evidence>
<keyword evidence="1 6" id="KW-0963">Cytoplasm</keyword>
<feature type="binding site" evidence="6">
    <location>
        <position position="198"/>
    </location>
    <ligand>
        <name>S-adenosyl-L-methionine</name>
        <dbReference type="ChEBI" id="CHEBI:59789"/>
    </ligand>
</feature>
<keyword evidence="2 6" id="KW-0698">rRNA processing</keyword>
<dbReference type="GO" id="GO:0003723">
    <property type="term" value="F:RNA binding"/>
    <property type="evidence" value="ECO:0007669"/>
    <property type="project" value="InterPro"/>
</dbReference>
<dbReference type="Gene3D" id="3.40.1280.10">
    <property type="match status" value="1"/>
</dbReference>
<dbReference type="Proteomes" id="UP000676649">
    <property type="component" value="Chromosome"/>
</dbReference>